<dbReference type="InterPro" id="IPR052256">
    <property type="entry name" value="E3_ubiquitin-ligase_CHFR"/>
</dbReference>
<proteinExistence type="predicted"/>
<keyword evidence="4" id="KW-1185">Reference proteome</keyword>
<feature type="region of interest" description="Disordered" evidence="1">
    <location>
        <begin position="1"/>
        <end position="21"/>
    </location>
</feature>
<evidence type="ECO:0000313" key="4">
    <source>
        <dbReference type="Proteomes" id="UP000826234"/>
    </source>
</evidence>
<comment type="caution">
    <text evidence="3">The sequence shown here is derived from an EMBL/GenBank/DDBJ whole genome shotgun (WGS) entry which is preliminary data.</text>
</comment>
<sequence length="89" mass="9940">MEPSKSRGQAQQQKEPQPWGKLIRLGAEEAELHLLLKKEWTIGRKKGCDLSFPGNKLVSGDHCKIIVDEDSGQVSLEDTRLALLESFPV</sequence>
<dbReference type="PANTHER" id="PTHR16079:SF4">
    <property type="entry name" value="E3 UBIQUITIN-PROTEIN LIGASE CHFR"/>
    <property type="match status" value="1"/>
</dbReference>
<reference evidence="3 4" key="1">
    <citation type="journal article" date="2022" name="Gigascience">
        <title>A chromosome-level genome assembly and annotation of the desert horned lizard, Phrynosoma platyrhinos, provides insight into chromosomal rearrangements among reptiles.</title>
        <authorList>
            <person name="Koochekian N."/>
            <person name="Ascanio A."/>
            <person name="Farleigh K."/>
            <person name="Card D.C."/>
            <person name="Schield D.R."/>
            <person name="Castoe T.A."/>
            <person name="Jezkova T."/>
        </authorList>
    </citation>
    <scope>NUCLEOTIDE SEQUENCE [LARGE SCALE GENOMIC DNA]</scope>
    <source>
        <strain evidence="3">NK-2021</strain>
    </source>
</reference>
<evidence type="ECO:0000256" key="1">
    <source>
        <dbReference type="SAM" id="MobiDB-lite"/>
    </source>
</evidence>
<gene>
    <name evidence="3" type="ORF">JD844_015100</name>
</gene>
<protein>
    <recommendedName>
        <fullName evidence="2">FHA domain-containing protein</fullName>
    </recommendedName>
</protein>
<dbReference type="Proteomes" id="UP000826234">
    <property type="component" value="Unassembled WGS sequence"/>
</dbReference>
<dbReference type="SUPFAM" id="SSF49879">
    <property type="entry name" value="SMAD/FHA domain"/>
    <property type="match status" value="1"/>
</dbReference>
<organism evidence="3 4">
    <name type="scientific">Phrynosoma platyrhinos</name>
    <name type="common">Desert horned lizard</name>
    <dbReference type="NCBI Taxonomy" id="52577"/>
    <lineage>
        <taxon>Eukaryota</taxon>
        <taxon>Metazoa</taxon>
        <taxon>Chordata</taxon>
        <taxon>Craniata</taxon>
        <taxon>Vertebrata</taxon>
        <taxon>Euteleostomi</taxon>
        <taxon>Lepidosauria</taxon>
        <taxon>Squamata</taxon>
        <taxon>Bifurcata</taxon>
        <taxon>Unidentata</taxon>
        <taxon>Episquamata</taxon>
        <taxon>Toxicofera</taxon>
        <taxon>Iguania</taxon>
        <taxon>Phrynosomatidae</taxon>
        <taxon>Phrynosomatinae</taxon>
        <taxon>Phrynosoma</taxon>
    </lineage>
</organism>
<feature type="compositionally biased region" description="Polar residues" evidence="1">
    <location>
        <begin position="1"/>
        <end position="15"/>
    </location>
</feature>
<feature type="domain" description="FHA" evidence="2">
    <location>
        <begin position="40"/>
        <end position="78"/>
    </location>
</feature>
<dbReference type="EMBL" id="JAIPUX010001211">
    <property type="protein sequence ID" value="KAH0625546.1"/>
    <property type="molecule type" value="Genomic_DNA"/>
</dbReference>
<dbReference type="PROSITE" id="PS50006">
    <property type="entry name" value="FHA_DOMAIN"/>
    <property type="match status" value="1"/>
</dbReference>
<dbReference type="PANTHER" id="PTHR16079">
    <property type="entry name" value="UBIQUITIN LIGASE PROTEIN CHFR"/>
    <property type="match status" value="1"/>
</dbReference>
<dbReference type="InterPro" id="IPR000253">
    <property type="entry name" value="FHA_dom"/>
</dbReference>
<dbReference type="Gene3D" id="2.60.200.20">
    <property type="match status" value="1"/>
</dbReference>
<dbReference type="Pfam" id="PF00498">
    <property type="entry name" value="FHA"/>
    <property type="match status" value="1"/>
</dbReference>
<name>A0ABQ7T7A7_PHRPL</name>
<accession>A0ABQ7T7A7</accession>
<dbReference type="InterPro" id="IPR008984">
    <property type="entry name" value="SMAD_FHA_dom_sf"/>
</dbReference>
<evidence type="ECO:0000259" key="2">
    <source>
        <dbReference type="PROSITE" id="PS50006"/>
    </source>
</evidence>
<evidence type="ECO:0000313" key="3">
    <source>
        <dbReference type="EMBL" id="KAH0625546.1"/>
    </source>
</evidence>